<evidence type="ECO:0000313" key="2">
    <source>
        <dbReference type="EMBL" id="RVW81496.1"/>
    </source>
</evidence>
<evidence type="ECO:0000256" key="1">
    <source>
        <dbReference type="SAM" id="MobiDB-lite"/>
    </source>
</evidence>
<proteinExistence type="predicted"/>
<feature type="region of interest" description="Disordered" evidence="1">
    <location>
        <begin position="48"/>
        <end position="74"/>
    </location>
</feature>
<dbReference type="Proteomes" id="UP000288805">
    <property type="component" value="Unassembled WGS sequence"/>
</dbReference>
<sequence>MRVQDHGGETIIPFSCALERNLADMPEDEAAKYCEENKVQRLVQTGYISQQSREHESEGDGDEGDNQTEKQRKRQGNCFGVESKVFEVEVEERRGKTLFFIVESKRGVSSRVRLGLASVRLFLEGLDQCVKNGKGDKWEKGVVDAEEKKYNICIPKGRGEKGGWSVMAEVIRDLIASLDRKEKKKEELIPVRMQAEMGKRWGNRDRLLVRMEVEGEEISRNLSRLGHCLVGRWNPRVAGGENLERLGWLMVSAWGLKGKLGLAWMEEVRPGALESKLRVFGRRGNKRRSLGEDHGLATIAMGPVHSEKVLPSIRQKSEGYRCSTNRARGEVRGDRGARVDPRVEEWGNARLEALSRTVDGTGRVLTVGRIQFGSTIRSSVGGAEVGPSLIGLNEDTLGLRWVGGPIPQTLSEGVTLKGVGVGGLGLRLGRRALRERRRF</sequence>
<name>A0A438HAL4_VITVI</name>
<organism evidence="2 3">
    <name type="scientific">Vitis vinifera</name>
    <name type="common">Grape</name>
    <dbReference type="NCBI Taxonomy" id="29760"/>
    <lineage>
        <taxon>Eukaryota</taxon>
        <taxon>Viridiplantae</taxon>
        <taxon>Streptophyta</taxon>
        <taxon>Embryophyta</taxon>
        <taxon>Tracheophyta</taxon>
        <taxon>Spermatophyta</taxon>
        <taxon>Magnoliopsida</taxon>
        <taxon>eudicotyledons</taxon>
        <taxon>Gunneridae</taxon>
        <taxon>Pentapetalae</taxon>
        <taxon>rosids</taxon>
        <taxon>Vitales</taxon>
        <taxon>Vitaceae</taxon>
        <taxon>Viteae</taxon>
        <taxon>Vitis</taxon>
    </lineage>
</organism>
<gene>
    <name evidence="2" type="primary">YchF1_3</name>
    <name evidence="2" type="ORF">CK203_051909</name>
</gene>
<comment type="caution">
    <text evidence="2">The sequence shown here is derived from an EMBL/GenBank/DDBJ whole genome shotgun (WGS) entry which is preliminary data.</text>
</comment>
<accession>A0A438HAL4</accession>
<evidence type="ECO:0000313" key="3">
    <source>
        <dbReference type="Proteomes" id="UP000288805"/>
    </source>
</evidence>
<protein>
    <submittedName>
        <fullName evidence="2">Obg-like ATPase 1</fullName>
    </submittedName>
</protein>
<dbReference type="AlphaFoldDB" id="A0A438HAL4"/>
<reference evidence="2 3" key="1">
    <citation type="journal article" date="2018" name="PLoS Genet.">
        <title>Population sequencing reveals clonal diversity and ancestral inbreeding in the grapevine cultivar Chardonnay.</title>
        <authorList>
            <person name="Roach M.J."/>
            <person name="Johnson D.L."/>
            <person name="Bohlmann J."/>
            <person name="van Vuuren H.J."/>
            <person name="Jones S.J."/>
            <person name="Pretorius I.S."/>
            <person name="Schmidt S.A."/>
            <person name="Borneman A.R."/>
        </authorList>
    </citation>
    <scope>NUCLEOTIDE SEQUENCE [LARGE SCALE GENOMIC DNA]</scope>
    <source>
        <strain evidence="3">cv. Chardonnay</strain>
        <tissue evidence="2">Leaf</tissue>
    </source>
</reference>
<dbReference type="EMBL" id="QGNW01000252">
    <property type="protein sequence ID" value="RVW81496.1"/>
    <property type="molecule type" value="Genomic_DNA"/>
</dbReference>